<dbReference type="AlphaFoldDB" id="A0A7R8UVE4"/>
<dbReference type="InParanoid" id="A0A7R8UVE4"/>
<keyword evidence="2" id="KW-1133">Transmembrane helix</keyword>
<keyword evidence="4" id="KW-1185">Reference proteome</keyword>
<feature type="coiled-coil region" evidence="1">
    <location>
        <begin position="89"/>
        <end position="116"/>
    </location>
</feature>
<evidence type="ECO:0000313" key="3">
    <source>
        <dbReference type="EMBL" id="CAD7087328.1"/>
    </source>
</evidence>
<gene>
    <name evidence="3" type="ORF">HERILL_LOCUS10044</name>
</gene>
<dbReference type="OrthoDB" id="7587145at2759"/>
<organism evidence="3 4">
    <name type="scientific">Hermetia illucens</name>
    <name type="common">Black soldier fly</name>
    <dbReference type="NCBI Taxonomy" id="343691"/>
    <lineage>
        <taxon>Eukaryota</taxon>
        <taxon>Metazoa</taxon>
        <taxon>Ecdysozoa</taxon>
        <taxon>Arthropoda</taxon>
        <taxon>Hexapoda</taxon>
        <taxon>Insecta</taxon>
        <taxon>Pterygota</taxon>
        <taxon>Neoptera</taxon>
        <taxon>Endopterygota</taxon>
        <taxon>Diptera</taxon>
        <taxon>Brachycera</taxon>
        <taxon>Stratiomyomorpha</taxon>
        <taxon>Stratiomyidae</taxon>
        <taxon>Hermetiinae</taxon>
        <taxon>Hermetia</taxon>
    </lineage>
</organism>
<proteinExistence type="predicted"/>
<keyword evidence="1" id="KW-0175">Coiled coil</keyword>
<evidence type="ECO:0000256" key="1">
    <source>
        <dbReference type="SAM" id="Coils"/>
    </source>
</evidence>
<keyword evidence="2" id="KW-0472">Membrane</keyword>
<evidence type="ECO:0000256" key="2">
    <source>
        <dbReference type="SAM" id="Phobius"/>
    </source>
</evidence>
<reference evidence="3 4" key="1">
    <citation type="submission" date="2020-11" db="EMBL/GenBank/DDBJ databases">
        <authorList>
            <person name="Wallbank WR R."/>
            <person name="Pardo Diaz C."/>
            <person name="Kozak K."/>
            <person name="Martin S."/>
            <person name="Jiggins C."/>
            <person name="Moest M."/>
            <person name="Warren A I."/>
            <person name="Generalovic N T."/>
            <person name="Byers J.R.P. K."/>
            <person name="Montejo-Kovacevich G."/>
            <person name="Yen C E."/>
        </authorList>
    </citation>
    <scope>NUCLEOTIDE SEQUENCE [LARGE SCALE GENOMIC DNA]</scope>
</reference>
<dbReference type="PANTHER" id="PTHR41158:SF2">
    <property type="entry name" value="AGAP010294-PA"/>
    <property type="match status" value="1"/>
</dbReference>
<sequence>MVKKWVIIYKGKFKAIAVSDVKKFFKHSLPITIFVKHNEGYFKGYTENPKINRMHTPKTTGWALFALLFSNTLLLTYAYPQSVKQASPYQVQQRNYDEEQQQIQEIQQQIQEQQQQQQQYRSPVYQPHQANTRKFVAKPNALKKVALDDIDDDLQSNQISETTGFSWSNLLATFLQVFFNNGGNSPTKSDDLDGSAGFGQSPWANVISVGLKIITTLLGGGAPNDGIDKVDNGGSPLQGILAAVLSSLLGTKDPEQVNSMAKQAGEFINIVMNLLEALKTSFSHRSLAARSIGKRDSVSDAAVAGISMLKSYIRTYRSSEDKCMQKYLCDANTECISEIGGTSIFCQLGTYATSFILEHQTGTRFDNLYDAGRRGRSGENCRQIYLECNEV</sequence>
<dbReference type="EMBL" id="LR899012">
    <property type="protein sequence ID" value="CAD7087328.1"/>
    <property type="molecule type" value="Genomic_DNA"/>
</dbReference>
<dbReference type="PANTHER" id="PTHR41158">
    <property type="entry name" value="AGAP010294-PA"/>
    <property type="match status" value="1"/>
</dbReference>
<feature type="transmembrane region" description="Helical" evidence="2">
    <location>
        <begin position="60"/>
        <end position="79"/>
    </location>
</feature>
<dbReference type="FunCoup" id="A0A7R8UVE4">
    <property type="interactions" value="14"/>
</dbReference>
<dbReference type="Proteomes" id="UP000594454">
    <property type="component" value="Chromosome 4"/>
</dbReference>
<accession>A0A7R8UVE4</accession>
<evidence type="ECO:0000313" key="4">
    <source>
        <dbReference type="Proteomes" id="UP000594454"/>
    </source>
</evidence>
<dbReference type="Pfam" id="PF07841">
    <property type="entry name" value="DM4_12"/>
    <property type="match status" value="1"/>
</dbReference>
<dbReference type="InterPro" id="IPR006631">
    <property type="entry name" value="DM4_12"/>
</dbReference>
<keyword evidence="2" id="KW-0812">Transmembrane</keyword>
<protein>
    <submittedName>
        <fullName evidence="3">Uncharacterized protein</fullName>
    </submittedName>
</protein>
<name>A0A7R8UVE4_HERIL</name>